<accession>A0A0A0LBD9</accession>
<evidence type="ECO:0000313" key="1">
    <source>
        <dbReference type="EMBL" id="KGN58269.1"/>
    </source>
</evidence>
<reference evidence="1 2" key="1">
    <citation type="journal article" date="2009" name="Nat. Genet.">
        <title>The genome of the cucumber, Cucumis sativus L.</title>
        <authorList>
            <person name="Huang S."/>
            <person name="Li R."/>
            <person name="Zhang Z."/>
            <person name="Li L."/>
            <person name="Gu X."/>
            <person name="Fan W."/>
            <person name="Lucas W.J."/>
            <person name="Wang X."/>
            <person name="Xie B."/>
            <person name="Ni P."/>
            <person name="Ren Y."/>
            <person name="Zhu H."/>
            <person name="Li J."/>
            <person name="Lin K."/>
            <person name="Jin W."/>
            <person name="Fei Z."/>
            <person name="Li G."/>
            <person name="Staub J."/>
            <person name="Kilian A."/>
            <person name="van der Vossen E.A."/>
            <person name="Wu Y."/>
            <person name="Guo J."/>
            <person name="He J."/>
            <person name="Jia Z."/>
            <person name="Ren Y."/>
            <person name="Tian G."/>
            <person name="Lu Y."/>
            <person name="Ruan J."/>
            <person name="Qian W."/>
            <person name="Wang M."/>
            <person name="Huang Q."/>
            <person name="Li B."/>
            <person name="Xuan Z."/>
            <person name="Cao J."/>
            <person name="Asan"/>
            <person name="Wu Z."/>
            <person name="Zhang J."/>
            <person name="Cai Q."/>
            <person name="Bai Y."/>
            <person name="Zhao B."/>
            <person name="Han Y."/>
            <person name="Li Y."/>
            <person name="Li X."/>
            <person name="Wang S."/>
            <person name="Shi Q."/>
            <person name="Liu S."/>
            <person name="Cho W.K."/>
            <person name="Kim J.Y."/>
            <person name="Xu Y."/>
            <person name="Heller-Uszynska K."/>
            <person name="Miao H."/>
            <person name="Cheng Z."/>
            <person name="Zhang S."/>
            <person name="Wu J."/>
            <person name="Yang Y."/>
            <person name="Kang H."/>
            <person name="Li M."/>
            <person name="Liang H."/>
            <person name="Ren X."/>
            <person name="Shi Z."/>
            <person name="Wen M."/>
            <person name="Jian M."/>
            <person name="Yang H."/>
            <person name="Zhang G."/>
            <person name="Yang Z."/>
            <person name="Chen R."/>
            <person name="Liu S."/>
            <person name="Li J."/>
            <person name="Ma L."/>
            <person name="Liu H."/>
            <person name="Zhou Y."/>
            <person name="Zhao J."/>
            <person name="Fang X."/>
            <person name="Li G."/>
            <person name="Fang L."/>
            <person name="Li Y."/>
            <person name="Liu D."/>
            <person name="Zheng H."/>
            <person name="Zhang Y."/>
            <person name="Qin N."/>
            <person name="Li Z."/>
            <person name="Yang G."/>
            <person name="Yang S."/>
            <person name="Bolund L."/>
            <person name="Kristiansen K."/>
            <person name="Zheng H."/>
            <person name="Li S."/>
            <person name="Zhang X."/>
            <person name="Yang H."/>
            <person name="Wang J."/>
            <person name="Sun R."/>
            <person name="Zhang B."/>
            <person name="Jiang S."/>
            <person name="Wang J."/>
            <person name="Du Y."/>
            <person name="Li S."/>
        </authorList>
    </citation>
    <scope>NUCLEOTIDE SEQUENCE [LARGE SCALE GENOMIC DNA]</scope>
    <source>
        <strain evidence="2">cv. 9930</strain>
    </source>
</reference>
<reference evidence="1 2" key="3">
    <citation type="journal article" date="2010" name="BMC Genomics">
        <title>Transcriptome sequencing and comparative analysis of cucumber flowers with different sex types.</title>
        <authorList>
            <person name="Guo S."/>
            <person name="Zheng Y."/>
            <person name="Joung J.G."/>
            <person name="Liu S."/>
            <person name="Zhang Z."/>
            <person name="Crasta O.R."/>
            <person name="Sobral B.W."/>
            <person name="Xu Y."/>
            <person name="Huang S."/>
            <person name="Fei Z."/>
        </authorList>
    </citation>
    <scope>NUCLEOTIDE SEQUENCE [LARGE SCALE GENOMIC DNA]</scope>
    <source>
        <strain evidence="2">cv. 9930</strain>
    </source>
</reference>
<dbReference type="EMBL" id="CM002924">
    <property type="protein sequence ID" value="KGN58269.1"/>
    <property type="molecule type" value="Genomic_DNA"/>
</dbReference>
<reference evidence="1 2" key="4">
    <citation type="journal article" date="2011" name="BMC Genomics">
        <title>RNA-Seq improves annotation of protein-coding genes in the cucumber genome.</title>
        <authorList>
            <person name="Li Z."/>
            <person name="Zhang Z."/>
            <person name="Yan P."/>
            <person name="Huang S."/>
            <person name="Fei Z."/>
            <person name="Lin K."/>
        </authorList>
    </citation>
    <scope>NUCLEOTIDE SEQUENCE [LARGE SCALE GENOMIC DNA]</scope>
    <source>
        <strain evidence="2">cv. 9930</strain>
    </source>
</reference>
<dbReference type="Gramene" id="KGN58269">
    <property type="protein sequence ID" value="KGN58269"/>
    <property type="gene ID" value="Csa_3G603560"/>
</dbReference>
<organism evidence="1 2">
    <name type="scientific">Cucumis sativus</name>
    <name type="common">Cucumber</name>
    <dbReference type="NCBI Taxonomy" id="3659"/>
    <lineage>
        <taxon>Eukaryota</taxon>
        <taxon>Viridiplantae</taxon>
        <taxon>Streptophyta</taxon>
        <taxon>Embryophyta</taxon>
        <taxon>Tracheophyta</taxon>
        <taxon>Spermatophyta</taxon>
        <taxon>Magnoliopsida</taxon>
        <taxon>eudicotyledons</taxon>
        <taxon>Gunneridae</taxon>
        <taxon>Pentapetalae</taxon>
        <taxon>rosids</taxon>
        <taxon>fabids</taxon>
        <taxon>Cucurbitales</taxon>
        <taxon>Cucurbitaceae</taxon>
        <taxon>Benincaseae</taxon>
        <taxon>Cucumis</taxon>
    </lineage>
</organism>
<proteinExistence type="predicted"/>
<reference evidence="1 2" key="2">
    <citation type="journal article" date="2009" name="PLoS ONE">
        <title>An integrated genetic and cytogenetic map of the cucumber genome.</title>
        <authorList>
            <person name="Ren Y."/>
            <person name="Zhang Z."/>
            <person name="Liu J."/>
            <person name="Staub J.E."/>
            <person name="Han Y."/>
            <person name="Cheng Z."/>
            <person name="Li X."/>
            <person name="Lu J."/>
            <person name="Miao H."/>
            <person name="Kang H."/>
            <person name="Xie B."/>
            <person name="Gu X."/>
            <person name="Wang X."/>
            <person name="Du Y."/>
            <person name="Jin W."/>
            <person name="Huang S."/>
        </authorList>
    </citation>
    <scope>NUCLEOTIDE SEQUENCE [LARGE SCALE GENOMIC DNA]</scope>
    <source>
        <strain evidence="2">cv. 9930</strain>
    </source>
</reference>
<name>A0A0A0LBD9_CUCSA</name>
<keyword evidence="2" id="KW-1185">Reference proteome</keyword>
<protein>
    <submittedName>
        <fullName evidence="1">Uncharacterized protein</fullName>
    </submittedName>
</protein>
<sequence length="97" mass="11448">MTTNISESLNNAMIKARELPICSMLEVLRMMLQRWWFFESRNEAAYQVTNFTKTVEGDHRQWQVPDDVLSIDILPPNVKRPVGRPKKIRIPSKMEFK</sequence>
<dbReference type="Proteomes" id="UP000029981">
    <property type="component" value="Chromosome 3"/>
</dbReference>
<evidence type="ECO:0000313" key="2">
    <source>
        <dbReference type="Proteomes" id="UP000029981"/>
    </source>
</evidence>
<gene>
    <name evidence="1" type="ORF">Csa_3G603560</name>
</gene>
<dbReference type="AlphaFoldDB" id="A0A0A0LBD9"/>